<dbReference type="SUPFAM" id="SSF56112">
    <property type="entry name" value="Protein kinase-like (PK-like)"/>
    <property type="match status" value="1"/>
</dbReference>
<feature type="domain" description="Protein kinase" evidence="1">
    <location>
        <begin position="113"/>
        <end position="497"/>
    </location>
</feature>
<dbReference type="GO" id="GO:0004672">
    <property type="term" value="F:protein kinase activity"/>
    <property type="evidence" value="ECO:0007669"/>
    <property type="project" value="InterPro"/>
</dbReference>
<dbReference type="InterPro" id="IPR000719">
    <property type="entry name" value="Prot_kinase_dom"/>
</dbReference>
<reference evidence="2 3" key="1">
    <citation type="submission" date="2017-04" db="EMBL/GenBank/DDBJ databases">
        <title>Draft genome sequence of Tuber borchii Vittad., a whitish edible truffle.</title>
        <authorList>
            <consortium name="DOE Joint Genome Institute"/>
            <person name="Murat C."/>
            <person name="Kuo A."/>
            <person name="Barry K.W."/>
            <person name="Clum A."/>
            <person name="Dockter R.B."/>
            <person name="Fauchery L."/>
            <person name="Iotti M."/>
            <person name="Kohler A."/>
            <person name="Labutti K."/>
            <person name="Lindquist E.A."/>
            <person name="Lipzen A."/>
            <person name="Ohm R.A."/>
            <person name="Wang M."/>
            <person name="Grigoriev I.V."/>
            <person name="Zambonelli A."/>
            <person name="Martin F.M."/>
        </authorList>
    </citation>
    <scope>NUCLEOTIDE SEQUENCE [LARGE SCALE GENOMIC DNA]</scope>
    <source>
        <strain evidence="2 3">Tbo3840</strain>
    </source>
</reference>
<keyword evidence="3" id="KW-1185">Reference proteome</keyword>
<comment type="caution">
    <text evidence="2">The sequence shown here is derived from an EMBL/GenBank/DDBJ whole genome shotgun (WGS) entry which is preliminary data.</text>
</comment>
<dbReference type="InterPro" id="IPR011009">
    <property type="entry name" value="Kinase-like_dom_sf"/>
</dbReference>
<sequence length="521" mass="58876">MGPIDTPDIIGVRHDPYVVYPQSWDWTIYGRDGHDIYALHRLVPVPSFIKFRFPSLPARGSQKGYRFNGPGGFIASETSPEERLLYDEILNILDQVDMSPKTLLQFRDLPWVSSIVEVMPTGPESMKYKINFLRSHSFENSLISYSSLCNSWGVPDPSPLIAPSEKLRCLAYLNESVAIVSFENETGCYIFKTNANPQLLYQEIEAIVRLDSHPNIIRKRMLVSKNTMISSMHKFDTASEYFERENMPIVGFLVEYCPGGTLMSTLTPAGREVTLGDKAKWCAGLVSAMNHIRHTKQKDGRWGFYADLKPDNIVFSKSRDLILIDFETSGSWAQYTPPEIISWRPGAIYTDSTQPKLVFIRGPSPGEACMICSPHPCPFPAGCRGLNVFETHMDIFEYKRSIANILARKNSNSVTLSRKPILFWGSASDKEREQAMVYMMGCIFWCIIEKKKCISECQDRRVTINSTDIPPQVKKTVESCFLPSGQRPRLDDLEPVFRVWEAEVLGGETVASEGSLSLEEG</sequence>
<dbReference type="EMBL" id="NESQ01000125">
    <property type="protein sequence ID" value="PUU78277.1"/>
    <property type="molecule type" value="Genomic_DNA"/>
</dbReference>
<accession>A0A2T6ZS31</accession>
<dbReference type="STRING" id="42251.A0A2T6ZS31"/>
<dbReference type="SMART" id="SM00220">
    <property type="entry name" value="S_TKc"/>
    <property type="match status" value="1"/>
</dbReference>
<dbReference type="AlphaFoldDB" id="A0A2T6ZS31"/>
<dbReference type="Pfam" id="PF00069">
    <property type="entry name" value="Pkinase"/>
    <property type="match status" value="1"/>
</dbReference>
<dbReference type="Gene3D" id="1.10.510.10">
    <property type="entry name" value="Transferase(Phosphotransferase) domain 1"/>
    <property type="match status" value="1"/>
</dbReference>
<dbReference type="Proteomes" id="UP000244722">
    <property type="component" value="Unassembled WGS sequence"/>
</dbReference>
<gene>
    <name evidence="2" type="ORF">B9Z19DRAFT_1127068</name>
</gene>
<dbReference type="OrthoDB" id="4062651at2759"/>
<evidence type="ECO:0000313" key="2">
    <source>
        <dbReference type="EMBL" id="PUU78277.1"/>
    </source>
</evidence>
<organism evidence="2 3">
    <name type="scientific">Tuber borchii</name>
    <name type="common">White truffle</name>
    <dbReference type="NCBI Taxonomy" id="42251"/>
    <lineage>
        <taxon>Eukaryota</taxon>
        <taxon>Fungi</taxon>
        <taxon>Dikarya</taxon>
        <taxon>Ascomycota</taxon>
        <taxon>Pezizomycotina</taxon>
        <taxon>Pezizomycetes</taxon>
        <taxon>Pezizales</taxon>
        <taxon>Tuberaceae</taxon>
        <taxon>Tuber</taxon>
    </lineage>
</organism>
<dbReference type="PROSITE" id="PS50011">
    <property type="entry name" value="PROTEIN_KINASE_DOM"/>
    <property type="match status" value="1"/>
</dbReference>
<evidence type="ECO:0000313" key="3">
    <source>
        <dbReference type="Proteomes" id="UP000244722"/>
    </source>
</evidence>
<protein>
    <recommendedName>
        <fullName evidence="1">Protein kinase domain-containing protein</fullName>
    </recommendedName>
</protein>
<evidence type="ECO:0000259" key="1">
    <source>
        <dbReference type="PROSITE" id="PS50011"/>
    </source>
</evidence>
<proteinExistence type="predicted"/>
<name>A0A2T6ZS31_TUBBO</name>
<dbReference type="GO" id="GO:0005524">
    <property type="term" value="F:ATP binding"/>
    <property type="evidence" value="ECO:0007669"/>
    <property type="project" value="InterPro"/>
</dbReference>